<evidence type="ECO:0000313" key="1">
    <source>
        <dbReference type="EMBL" id="EFB31726.1"/>
    </source>
</evidence>
<evidence type="ECO:0000313" key="2">
    <source>
        <dbReference type="Proteomes" id="UP000004079"/>
    </source>
</evidence>
<dbReference type="EMBL" id="ACUZ02000034">
    <property type="protein sequence ID" value="EFB31726.1"/>
    <property type="molecule type" value="Genomic_DNA"/>
</dbReference>
<accession>D1QSP5</accession>
<gene>
    <name evidence="1" type="ORF">HMPREF0971_02006</name>
</gene>
<protein>
    <submittedName>
        <fullName evidence="1">Uncharacterized protein</fullName>
    </submittedName>
</protein>
<name>D1QSP5_9BACT</name>
<proteinExistence type="predicted"/>
<sequence>MTCNKTLIDEYRDFVKYLADTKDTRIFLNSDEDHALEVLVQLFHQATSSIKIFAGCLYEHVGNQSEYISALSDFIEKGGELRILLNNYNQEKARESLLFKRLAMYAKQNKNIEVKETNAKAFFRTEPKQEIHFTVVDNIGYRIETNIEKRTARCSFNDSKIATATAEFFDKLYTDKRAQHIDLNNIF</sequence>
<dbReference type="STRING" id="649760.HMPREF0971_02006"/>
<dbReference type="Proteomes" id="UP000004079">
    <property type="component" value="Unassembled WGS sequence"/>
</dbReference>
<organism evidence="1 2">
    <name type="scientific">Segatella oris F0302</name>
    <dbReference type="NCBI Taxonomy" id="649760"/>
    <lineage>
        <taxon>Bacteria</taxon>
        <taxon>Pseudomonadati</taxon>
        <taxon>Bacteroidota</taxon>
        <taxon>Bacteroidia</taxon>
        <taxon>Bacteroidales</taxon>
        <taxon>Prevotellaceae</taxon>
        <taxon>Segatella</taxon>
    </lineage>
</organism>
<dbReference type="HOGENOM" id="CLU_1446447_0_0_10"/>
<reference evidence="1 2" key="1">
    <citation type="submission" date="2009-11" db="EMBL/GenBank/DDBJ databases">
        <authorList>
            <person name="Weinstock G."/>
            <person name="Sodergren E."/>
            <person name="Clifton S."/>
            <person name="Fulton L."/>
            <person name="Fulton B."/>
            <person name="Courtney L."/>
            <person name="Fronick C."/>
            <person name="Harrison M."/>
            <person name="Strong C."/>
            <person name="Farmer C."/>
            <person name="Delahaunty K."/>
            <person name="Markovic C."/>
            <person name="Hall O."/>
            <person name="Minx P."/>
            <person name="Tomlinson C."/>
            <person name="Mitreva M."/>
            <person name="Nelson J."/>
            <person name="Hou S."/>
            <person name="Wollam A."/>
            <person name="Pepin K.H."/>
            <person name="Johnson M."/>
            <person name="Bhonagiri V."/>
            <person name="Nash W.E."/>
            <person name="Warren W."/>
            <person name="Chinwalla A."/>
            <person name="Mardis E.R."/>
            <person name="Wilson R.K."/>
        </authorList>
    </citation>
    <scope>NUCLEOTIDE SEQUENCE [LARGE SCALE GENOMIC DNA]</scope>
    <source>
        <strain evidence="1 2">F0302</strain>
    </source>
</reference>
<dbReference type="AlphaFoldDB" id="D1QSP5"/>
<comment type="caution">
    <text evidence="1">The sequence shown here is derived from an EMBL/GenBank/DDBJ whole genome shotgun (WGS) entry which is preliminary data.</text>
</comment>